<evidence type="ECO:0000256" key="1">
    <source>
        <dbReference type="SAM" id="SignalP"/>
    </source>
</evidence>
<dbReference type="EMBL" id="QYUQ01000002">
    <property type="protein sequence ID" value="RJG01032.1"/>
    <property type="molecule type" value="Genomic_DNA"/>
</dbReference>
<protein>
    <recommendedName>
        <fullName evidence="4">Phenol degradation protein meta</fullName>
    </recommendedName>
</protein>
<feature type="chain" id="PRO_5017201619" description="Phenol degradation protein meta" evidence="1">
    <location>
        <begin position="26"/>
        <end position="303"/>
    </location>
</feature>
<dbReference type="RefSeq" id="WP_119784482.1">
    <property type="nucleotide sequence ID" value="NZ_QYUQ01000002.1"/>
</dbReference>
<dbReference type="InterPro" id="IPR025737">
    <property type="entry name" value="FApF"/>
</dbReference>
<name>A0A3A3G3H2_9BURK</name>
<proteinExistence type="predicted"/>
<accession>A0A3A3G3H2</accession>
<dbReference type="AlphaFoldDB" id="A0A3A3G3H2"/>
<reference evidence="3" key="1">
    <citation type="submission" date="2018-09" db="EMBL/GenBank/DDBJ databases">
        <authorList>
            <person name="Zhu H."/>
        </authorList>
    </citation>
    <scope>NUCLEOTIDE SEQUENCE [LARGE SCALE GENOMIC DNA]</scope>
    <source>
        <strain evidence="3">K1S02-23</strain>
    </source>
</reference>
<evidence type="ECO:0000313" key="2">
    <source>
        <dbReference type="EMBL" id="RJG01032.1"/>
    </source>
</evidence>
<keyword evidence="1" id="KW-0732">Signal</keyword>
<comment type="caution">
    <text evidence="2">The sequence shown here is derived from an EMBL/GenBank/DDBJ whole genome shotgun (WGS) entry which is preliminary data.</text>
</comment>
<feature type="signal peptide" evidence="1">
    <location>
        <begin position="1"/>
        <end position="25"/>
    </location>
</feature>
<keyword evidence="3" id="KW-1185">Reference proteome</keyword>
<dbReference type="PROSITE" id="PS51257">
    <property type="entry name" value="PROKAR_LIPOPROTEIN"/>
    <property type="match status" value="1"/>
</dbReference>
<gene>
    <name evidence="2" type="ORF">D3878_05080</name>
</gene>
<evidence type="ECO:0000313" key="3">
    <source>
        <dbReference type="Proteomes" id="UP000266327"/>
    </source>
</evidence>
<dbReference type="OrthoDB" id="8639774at2"/>
<evidence type="ECO:0008006" key="4">
    <source>
        <dbReference type="Google" id="ProtNLM"/>
    </source>
</evidence>
<sequence length="303" mass="33228">MPLLKRQQFFTALQPLILSFGIACAVEGHAAEGGSTVYPLGVENFVAGALPPPGYYGMLFGQHYRATTLKDKDGNTVPVPFELTADVVAPRLIHVTDQTVAGGNLAFHAIFPVVHLDVRVGPRRQTRSGLGDITTGFSIGWHHTPKLHSLAGVDVFVPTGRYKKDDLANIGRNYWAAEPLYVVSYIDPNGFNADIKLGYIFNRTNTDTDYRSGQEFHFDYALGWGFANNWTAGVGGYVYQQTTSDRQGSNDLAGSKGRAFSIGPSIKYDSGKGWFVTAKWQKEMAVRNRPEGSAFWVKAAFPL</sequence>
<organism evidence="2 3">
    <name type="scientific">Noviherbaspirillum sedimenti</name>
    <dbReference type="NCBI Taxonomy" id="2320865"/>
    <lineage>
        <taxon>Bacteria</taxon>
        <taxon>Pseudomonadati</taxon>
        <taxon>Pseudomonadota</taxon>
        <taxon>Betaproteobacteria</taxon>
        <taxon>Burkholderiales</taxon>
        <taxon>Oxalobacteraceae</taxon>
        <taxon>Noviherbaspirillum</taxon>
    </lineage>
</organism>
<dbReference type="Proteomes" id="UP000266327">
    <property type="component" value="Unassembled WGS sequence"/>
</dbReference>
<dbReference type="Pfam" id="PF13557">
    <property type="entry name" value="Phenol_MetA_deg"/>
    <property type="match status" value="1"/>
</dbReference>